<dbReference type="InterPro" id="IPR038161">
    <property type="entry name" value="VirB9/CagX/TrbG_C_sf"/>
</dbReference>
<dbReference type="InterPro" id="IPR008258">
    <property type="entry name" value="Transglycosylase_SLT_dom_1"/>
</dbReference>
<dbReference type="InterPro" id="IPR010258">
    <property type="entry name" value="Conjugal_tfr_TrbG/VirB9/CagX"/>
</dbReference>
<dbReference type="InterPro" id="IPR023346">
    <property type="entry name" value="Lysozyme-like_dom_sf"/>
</dbReference>
<dbReference type="RefSeq" id="WP_098154452.1">
    <property type="nucleotide sequence ID" value="NZ_CADEQK010000018.1"/>
</dbReference>
<feature type="chain" id="PRO_5013378026" evidence="4">
    <location>
        <begin position="38"/>
        <end position="418"/>
    </location>
</feature>
<dbReference type="AlphaFoldDB" id="A0A2A7S6Z8"/>
<feature type="region of interest" description="Disordered" evidence="3">
    <location>
        <begin position="300"/>
        <end position="322"/>
    </location>
</feature>
<feature type="compositionally biased region" description="Polar residues" evidence="3">
    <location>
        <begin position="396"/>
        <end position="410"/>
    </location>
</feature>
<evidence type="ECO:0000256" key="2">
    <source>
        <dbReference type="ARBA" id="ARBA00022729"/>
    </source>
</evidence>
<organism evidence="6 7">
    <name type="scientific">Burkholderia gladioli</name>
    <name type="common">Pseudomonas marginata</name>
    <name type="synonym">Phytomonas marginata</name>
    <dbReference type="NCBI Taxonomy" id="28095"/>
    <lineage>
        <taxon>Bacteria</taxon>
        <taxon>Pseudomonadati</taxon>
        <taxon>Pseudomonadota</taxon>
        <taxon>Betaproteobacteria</taxon>
        <taxon>Burkholderiales</taxon>
        <taxon>Burkholderiaceae</taxon>
        <taxon>Burkholderia</taxon>
    </lineage>
</organism>
<evidence type="ECO:0000313" key="6">
    <source>
        <dbReference type="EMBL" id="PEH39351.1"/>
    </source>
</evidence>
<dbReference type="InterPro" id="IPR033645">
    <property type="entry name" value="VirB9/CagX/TrbG_C"/>
</dbReference>
<dbReference type="Gene3D" id="1.10.530.10">
    <property type="match status" value="1"/>
</dbReference>
<feature type="region of interest" description="Disordered" evidence="3">
    <location>
        <begin position="191"/>
        <end position="212"/>
    </location>
</feature>
<dbReference type="SUPFAM" id="SSF53955">
    <property type="entry name" value="Lysozyme-like"/>
    <property type="match status" value="1"/>
</dbReference>
<name>A0A2A7S6Z8_BURGA</name>
<dbReference type="Proteomes" id="UP000220629">
    <property type="component" value="Unassembled WGS sequence"/>
</dbReference>
<feature type="domain" description="Transglycosylase SLT" evidence="5">
    <location>
        <begin position="39"/>
        <end position="137"/>
    </location>
</feature>
<keyword evidence="2 4" id="KW-0732">Signal</keyword>
<feature type="region of interest" description="Disordered" evidence="3">
    <location>
        <begin position="372"/>
        <end position="418"/>
    </location>
</feature>
<dbReference type="Pfam" id="PF03524">
    <property type="entry name" value="CagX"/>
    <property type="match status" value="1"/>
</dbReference>
<evidence type="ECO:0000256" key="4">
    <source>
        <dbReference type="SAM" id="SignalP"/>
    </source>
</evidence>
<evidence type="ECO:0000259" key="5">
    <source>
        <dbReference type="Pfam" id="PF01464"/>
    </source>
</evidence>
<dbReference type="Gene3D" id="2.60.40.2500">
    <property type="match status" value="1"/>
</dbReference>
<evidence type="ECO:0000313" key="7">
    <source>
        <dbReference type="Proteomes" id="UP000220629"/>
    </source>
</evidence>
<accession>A0A2A7S6Z8</accession>
<sequence>MMGISQHQKRGSTGRRARRGALAAASLLVAMPGLARADCIDDAASFQHVNVGLMRAIAQVESGTRTNVISPNSNGTYDIGLMQINSSWLPRLAREGITQQSLLDPCTNAYVAAWILSQNIQQFGPTWNAIGAYNASSPDKRLAYAQKVYDTAQSIISTQDVSMPIIPPSFTPPQTYNPFASLGVSQVKMAPANGASGSTPRRPAPAPAPDAAPGTYNFGWTVTGADDAKPVQVFDDGARIYVQFSDMKRVPAIFGDTPRGRVILRWDPQPPYAVIATLEPKLVFQIGQAEAIAQRAPAAITPKSAGSTSTQAGAAPTRAPAVPGGNAVPATAAVASAAAARKAATASTDALWYLSTPSSRDNKDKALASQTLPVADTGTRNDPPPAAQAPVATATDKPTTQTPSPRNTGTDALFYLTK</sequence>
<reference evidence="7" key="1">
    <citation type="submission" date="2017-09" db="EMBL/GenBank/DDBJ databases">
        <title>FDA dAtabase for Regulatory Grade micrObial Sequences (FDA-ARGOS): Supporting development and validation of Infectious Disease Dx tests.</title>
        <authorList>
            <person name="Minogue T."/>
            <person name="Wolcott M."/>
            <person name="Wasieloski L."/>
            <person name="Aguilar W."/>
            <person name="Moore D."/>
            <person name="Tallon L."/>
            <person name="Sadzewicz L."/>
            <person name="Ott S."/>
            <person name="Zhao X."/>
            <person name="Nagaraj S."/>
            <person name="Vavikolanu K."/>
            <person name="Aluvathingal J."/>
            <person name="Nadendla S."/>
            <person name="Sichtig H."/>
        </authorList>
    </citation>
    <scope>NUCLEOTIDE SEQUENCE [LARGE SCALE GENOMIC DNA]</scope>
    <source>
        <strain evidence="7">FDAARGOS_390</strain>
    </source>
</reference>
<protein>
    <submittedName>
        <fullName evidence="6">Lytic transglycosylase</fullName>
    </submittedName>
</protein>
<proteinExistence type="inferred from homology"/>
<dbReference type="Pfam" id="PF01464">
    <property type="entry name" value="SLT"/>
    <property type="match status" value="1"/>
</dbReference>
<feature type="signal peptide" evidence="4">
    <location>
        <begin position="1"/>
        <end position="37"/>
    </location>
</feature>
<comment type="caution">
    <text evidence="6">The sequence shown here is derived from an EMBL/GenBank/DDBJ whole genome shotgun (WGS) entry which is preliminary data.</text>
</comment>
<evidence type="ECO:0000256" key="3">
    <source>
        <dbReference type="SAM" id="MobiDB-lite"/>
    </source>
</evidence>
<gene>
    <name evidence="6" type="ORF">CRM94_34275</name>
</gene>
<evidence type="ECO:0000256" key="1">
    <source>
        <dbReference type="ARBA" id="ARBA00006135"/>
    </source>
</evidence>
<dbReference type="EMBL" id="PDDY01000004">
    <property type="protein sequence ID" value="PEH39351.1"/>
    <property type="molecule type" value="Genomic_DNA"/>
</dbReference>
<dbReference type="CDD" id="cd06911">
    <property type="entry name" value="VirB9_CagX_TrbG"/>
    <property type="match status" value="1"/>
</dbReference>
<dbReference type="CDD" id="cd13400">
    <property type="entry name" value="LT_IagB-like"/>
    <property type="match status" value="1"/>
</dbReference>
<comment type="similarity">
    <text evidence="1">Belongs to the TrbG/VirB9 family.</text>
</comment>